<feature type="region of interest" description="Disordered" evidence="1">
    <location>
        <begin position="178"/>
        <end position="232"/>
    </location>
</feature>
<feature type="region of interest" description="Disordered" evidence="1">
    <location>
        <begin position="413"/>
        <end position="436"/>
    </location>
</feature>
<organism evidence="2 3">
    <name type="scientific">Pseudonocardia ammonioxydans</name>
    <dbReference type="NCBI Taxonomy" id="260086"/>
    <lineage>
        <taxon>Bacteria</taxon>
        <taxon>Bacillati</taxon>
        <taxon>Actinomycetota</taxon>
        <taxon>Actinomycetes</taxon>
        <taxon>Pseudonocardiales</taxon>
        <taxon>Pseudonocardiaceae</taxon>
        <taxon>Pseudonocardia</taxon>
    </lineage>
</organism>
<feature type="compositionally biased region" description="Basic and acidic residues" evidence="1">
    <location>
        <begin position="187"/>
        <end position="206"/>
    </location>
</feature>
<gene>
    <name evidence="2" type="ORF">SAMN05216207_103942</name>
</gene>
<dbReference type="AlphaFoldDB" id="A0A1I5FNC6"/>
<evidence type="ECO:0000313" key="2">
    <source>
        <dbReference type="EMBL" id="SFO25089.1"/>
    </source>
</evidence>
<feature type="compositionally biased region" description="Basic and acidic residues" evidence="1">
    <location>
        <begin position="425"/>
        <end position="435"/>
    </location>
</feature>
<feature type="compositionally biased region" description="Low complexity" evidence="1">
    <location>
        <begin position="413"/>
        <end position="424"/>
    </location>
</feature>
<feature type="region of interest" description="Disordered" evidence="1">
    <location>
        <begin position="451"/>
        <end position="489"/>
    </location>
</feature>
<sequence length="489" mass="51578">MGDHPGVHRTCTARDDHRERAGVVTALDGDVLRAGRHLQVDQLVDPGGGLDDVQPEWLGHGAHGRLGEVGVQALPPTEEVVRIEVAEYQICIRHGGFGPAAAVRRWAGDRAGTARPHLEQAALVDPGDRPAARTDRVHVCGGQGDHLAVDLSLPADLHPAVQHEGGVVAGAAHVDDRAVPSADAPDEVERGDRTGRRTGQGDRRGQMCDGLGPGDTAVGLHHHQGAGEPAPGEPADDLGHVALHDGAEVGVHHGRADPRVQPDLGQYLRREREERPRRPGLYHLPGAQLVFRVGIGVREADGDRLDPAVDQAGHGAAQRLLVEFLVDLAGRGHALLHHDPTVPRDEGVGRNVLVIVEVLAAADSPSHLEDVPQSCRGHQTGARTAAGEHRVGGDRRPVHDQVHRCQELGLTHPLGLGELGQPGEDTGRRIGRDRGSLVLPPVSGVVGEQEVGEGAADVDTDGVPHLSAPARSGRPAAAAWNHARRGRPV</sequence>
<evidence type="ECO:0000256" key="1">
    <source>
        <dbReference type="SAM" id="MobiDB-lite"/>
    </source>
</evidence>
<protein>
    <submittedName>
        <fullName evidence="2">Uncharacterized protein</fullName>
    </submittedName>
</protein>
<accession>A0A1I5FNC6</accession>
<keyword evidence="3" id="KW-1185">Reference proteome</keyword>
<evidence type="ECO:0000313" key="3">
    <source>
        <dbReference type="Proteomes" id="UP000199614"/>
    </source>
</evidence>
<reference evidence="2 3" key="1">
    <citation type="submission" date="2016-10" db="EMBL/GenBank/DDBJ databases">
        <authorList>
            <person name="de Groot N.N."/>
        </authorList>
    </citation>
    <scope>NUCLEOTIDE SEQUENCE [LARGE SCALE GENOMIC DNA]</scope>
    <source>
        <strain evidence="2 3">CGMCC 4.1877</strain>
    </source>
</reference>
<feature type="compositionally biased region" description="Low complexity" evidence="1">
    <location>
        <begin position="467"/>
        <end position="479"/>
    </location>
</feature>
<name>A0A1I5FNC6_PSUAM</name>
<dbReference type="EMBL" id="FOUY01000039">
    <property type="protein sequence ID" value="SFO25089.1"/>
    <property type="molecule type" value="Genomic_DNA"/>
</dbReference>
<dbReference type="Proteomes" id="UP000199614">
    <property type="component" value="Unassembled WGS sequence"/>
</dbReference>
<proteinExistence type="predicted"/>